<proteinExistence type="predicted"/>
<reference evidence="4" key="3">
    <citation type="submission" date="2018-08" db="EMBL/GenBank/DDBJ databases">
        <title>Streptococcus chenjunshii sp. nov., isolated from stools sample of the Tibetan antelope in the Qinghai-Tibet plateau, China.</title>
        <authorList>
            <person name="Tian Z."/>
        </authorList>
    </citation>
    <scope>NUCLEOTIDE SEQUENCE [LARGE SCALE GENOMIC DNA]</scope>
    <source>
        <strain evidence="4">Z15</strain>
    </source>
</reference>
<dbReference type="Proteomes" id="UP000246115">
    <property type="component" value="Chromosome"/>
</dbReference>
<evidence type="ECO:0000313" key="3">
    <source>
        <dbReference type="EMBL" id="RFU53205.1"/>
    </source>
</evidence>
<name>A0A372KLP7_9STRE</name>
<evidence type="ECO:0000313" key="5">
    <source>
        <dbReference type="Proteomes" id="UP000262901"/>
    </source>
</evidence>
<reference evidence="1" key="4">
    <citation type="journal article" date="2019" name="Int. J. Syst. Evol. Microbiol.">
        <title>Streptococcus chenjunshii sp. nov. isolated from feces of Tibetan antelopes.</title>
        <authorList>
            <person name="Tian Z."/>
            <person name="Lu S."/>
            <person name="Jin D."/>
            <person name="Yang J."/>
            <person name="Pu J."/>
            <person name="Lai X.H."/>
            <person name="Bai X.N."/>
            <person name="Wu X.M."/>
            <person name="Li J."/>
            <person name="Wang S."/>
            <person name="Xu J."/>
        </authorList>
    </citation>
    <scope>NUCLEOTIDE SEQUENCE</scope>
    <source>
        <strain evidence="1">Z15</strain>
    </source>
</reference>
<evidence type="ECO:0000313" key="2">
    <source>
        <dbReference type="EMBL" id="RFU51107.1"/>
    </source>
</evidence>
<evidence type="ECO:0000313" key="6">
    <source>
        <dbReference type="Proteomes" id="UP000264056"/>
    </source>
</evidence>
<accession>A0A372KLP7</accession>
<reference evidence="3 5" key="2">
    <citation type="submission" date="2018-08" db="EMBL/GenBank/DDBJ databases">
        <title>Draft genome of Streptococcus sp. nov. Z1.</title>
        <authorList>
            <person name="Tian Z."/>
        </authorList>
    </citation>
    <scope>NUCLEOTIDE SEQUENCE [LARGE SCALE GENOMIC DNA]</scope>
    <source>
        <strain evidence="3">Z1</strain>
        <strain evidence="5">Z1(2018)</strain>
    </source>
</reference>
<gene>
    <name evidence="1" type="ORF">DDV21_010285</name>
    <name evidence="2" type="ORF">DDV22_05215</name>
    <name evidence="3" type="ORF">DDV23_05725</name>
</gene>
<dbReference type="AlphaFoldDB" id="A0A372KLP7"/>
<sequence length="84" mass="9734">MKFMITTTIGNVDYYLNDVLTGKYPVTKKETSHEIGMEEGRFIEVNSLEELLKIKEKTGYNLIISKSPENSEIPCIEIYNGWRE</sequence>
<evidence type="ECO:0000313" key="4">
    <source>
        <dbReference type="Proteomes" id="UP000246115"/>
    </source>
</evidence>
<dbReference type="EMBL" id="CP031733">
    <property type="protein sequence ID" value="AXQ79435.1"/>
    <property type="molecule type" value="Genomic_DNA"/>
</dbReference>
<dbReference type="EMBL" id="QVQZ01000010">
    <property type="protein sequence ID" value="RFU53205.1"/>
    <property type="molecule type" value="Genomic_DNA"/>
</dbReference>
<accession>A0A346NEJ0</accession>
<dbReference type="KEGG" id="schj:DDV21_010285"/>
<dbReference type="EMBL" id="QVQY01000010">
    <property type="protein sequence ID" value="RFU51107.1"/>
    <property type="molecule type" value="Genomic_DNA"/>
</dbReference>
<dbReference type="Proteomes" id="UP000264056">
    <property type="component" value="Unassembled WGS sequence"/>
</dbReference>
<organism evidence="3 5">
    <name type="scientific">Streptococcus chenjunshii</name>
    <dbReference type="NCBI Taxonomy" id="2173853"/>
    <lineage>
        <taxon>Bacteria</taxon>
        <taxon>Bacillati</taxon>
        <taxon>Bacillota</taxon>
        <taxon>Bacilli</taxon>
        <taxon>Lactobacillales</taxon>
        <taxon>Streptococcaceae</taxon>
        <taxon>Streptococcus</taxon>
    </lineage>
</organism>
<evidence type="ECO:0000313" key="1">
    <source>
        <dbReference type="EMBL" id="AXQ79435.1"/>
    </source>
</evidence>
<dbReference type="Proteomes" id="UP000262901">
    <property type="component" value="Unassembled WGS sequence"/>
</dbReference>
<reference evidence="2 6" key="1">
    <citation type="submission" date="2018-08" db="EMBL/GenBank/DDBJ databases">
        <title>Draft genome of Streptococcus sp .nov. Z2.</title>
        <authorList>
            <person name="Tian Z."/>
        </authorList>
    </citation>
    <scope>NUCLEOTIDE SEQUENCE [LARGE SCALE GENOMIC DNA]</scope>
    <source>
        <strain evidence="2 6">Z2</strain>
    </source>
</reference>
<keyword evidence="6" id="KW-1185">Reference proteome</keyword>
<dbReference type="RefSeq" id="WP_116878155.1">
    <property type="nucleotide sequence ID" value="NZ_CP031733.1"/>
</dbReference>
<protein>
    <submittedName>
        <fullName evidence="3">Uncharacterized protein</fullName>
    </submittedName>
</protein>